<keyword evidence="4 9" id="KW-0949">S-adenosyl-L-methionine</keyword>
<evidence type="ECO:0000313" key="13">
    <source>
        <dbReference type="Proteomes" id="UP000185608"/>
    </source>
</evidence>
<dbReference type="AlphaFoldDB" id="A0A1D8S1H6"/>
<reference evidence="11 13" key="1">
    <citation type="submission" date="2016-06" db="EMBL/GenBank/DDBJ databases">
        <title>Discovery of anaerobic lithoheterotrophic haloarchaeon capable of sulfur respiration by hydrogen and formate.</title>
        <authorList>
            <person name="Sorokin D.Y."/>
            <person name="Kublanov I.V."/>
            <person name="Roman P."/>
            <person name="Sinninghe Damste J.S."/>
            <person name="Golyshin P.N."/>
            <person name="Rojo D."/>
            <person name="Ciordia S."/>
            <person name="Mena Md.C."/>
            <person name="Ferrer M."/>
            <person name="Smedile F."/>
            <person name="Messina E."/>
            <person name="La Cono V."/>
            <person name="Yakimov M.M."/>
        </authorList>
    </citation>
    <scope>NUCLEOTIDE SEQUENCE [LARGE SCALE GENOMIC DNA]</scope>
    <source>
        <strain evidence="11 13">HTSR1</strain>
    </source>
</reference>
<dbReference type="InterPro" id="IPR013785">
    <property type="entry name" value="Aldolase_TIM"/>
</dbReference>
<dbReference type="EC" id="2.8.1.8" evidence="9"/>
<dbReference type="HAMAP" id="MF_00206">
    <property type="entry name" value="Lipoyl_synth"/>
    <property type="match status" value="1"/>
</dbReference>
<feature type="domain" description="Radical SAM core" evidence="10">
    <location>
        <begin position="49"/>
        <end position="266"/>
    </location>
</feature>
<dbReference type="KEGG" id="halh:HTSR_0011"/>
<dbReference type="Proteomes" id="UP000186165">
    <property type="component" value="Chromosome"/>
</dbReference>
<dbReference type="UniPathway" id="UPA00538">
    <property type="reaction ID" value="UER00593"/>
</dbReference>
<comment type="function">
    <text evidence="9">Catalyzes the radical-mediated insertion of two sulfur atoms into the C-6 and C-8 positions of the octanoyl moiety bound to the lipoyl domains of lipoate-dependent enzymes, thereby converting the octanoylated domains into lipoylated derivatives.</text>
</comment>
<dbReference type="STRING" id="1873524.HSR6_0011"/>
<dbReference type="EMBL" id="CP016804">
    <property type="protein sequence ID" value="APE94488.1"/>
    <property type="molecule type" value="Genomic_DNA"/>
</dbReference>
<dbReference type="CDD" id="cd01335">
    <property type="entry name" value="Radical_SAM"/>
    <property type="match status" value="1"/>
</dbReference>
<keyword evidence="1 9" id="KW-0004">4Fe-4S</keyword>
<comment type="subcellular location">
    <subcellularLocation>
        <location evidence="9">Cytoplasm</location>
    </subcellularLocation>
</comment>
<evidence type="ECO:0000256" key="4">
    <source>
        <dbReference type="ARBA" id="ARBA00022691"/>
    </source>
</evidence>
<dbReference type="EMBL" id="CP016070">
    <property type="protein sequence ID" value="AOW79222.1"/>
    <property type="molecule type" value="Genomic_DNA"/>
</dbReference>
<keyword evidence="5 9" id="KW-0479">Metal-binding</keyword>
<sequence length="298" mass="32949">MAQRKPAWLRAELSGVDRQHHAVHETVADRDLNTVCEGASCPNREECWSQERTASFMILGDTCTRDCSFCDVPTGSPSPPDPTEPDRLAGAVEDLDLSYVVLTSVDRDDLPDGGAEHFADCIRAVRERNPETTIEVLIPDFMGSTDALRTIVRAGPDVIGHNLETVRRLQGELRDPRAAYYQSLSVLEGVKKLDETIFTKSALMVGFGETEAEVTDAMDDLRGAAVDLLTIGQYLRPSADHPEVQEYVPPEQFEAYREYGEAQGFKYVAAAPTVRSSYRAGELWVENALDDGVEPDRL</sequence>
<dbReference type="SFLD" id="SFLDG01058">
    <property type="entry name" value="lipoyl_synthase_like"/>
    <property type="match status" value="1"/>
</dbReference>
<dbReference type="SFLD" id="SFLDS00029">
    <property type="entry name" value="Radical_SAM"/>
    <property type="match status" value="1"/>
</dbReference>
<dbReference type="GO" id="GO:0046872">
    <property type="term" value="F:metal ion binding"/>
    <property type="evidence" value="ECO:0007669"/>
    <property type="project" value="UniProtKB-KW"/>
</dbReference>
<evidence type="ECO:0000259" key="10">
    <source>
        <dbReference type="PROSITE" id="PS51918"/>
    </source>
</evidence>
<feature type="binding site" evidence="9">
    <location>
        <position position="63"/>
    </location>
    <ligand>
        <name>[4Fe-4S] cluster</name>
        <dbReference type="ChEBI" id="CHEBI:49883"/>
        <label>2</label>
        <note>4Fe-4S-S-AdoMet</note>
    </ligand>
</feature>
<name>A0A1D8S1H6_9EURY</name>
<dbReference type="InterPro" id="IPR058240">
    <property type="entry name" value="rSAM_sf"/>
</dbReference>
<feature type="binding site" evidence="9">
    <location>
        <position position="277"/>
    </location>
    <ligand>
        <name>[4Fe-4S] cluster</name>
        <dbReference type="ChEBI" id="CHEBI:49883"/>
        <label>1</label>
    </ligand>
</feature>
<dbReference type="PROSITE" id="PS51918">
    <property type="entry name" value="RADICAL_SAM"/>
    <property type="match status" value="1"/>
</dbReference>
<feature type="binding site" evidence="9">
    <location>
        <position position="41"/>
    </location>
    <ligand>
        <name>[4Fe-4S] cluster</name>
        <dbReference type="ChEBI" id="CHEBI:49883"/>
        <label>1</label>
    </ligand>
</feature>
<dbReference type="InterPro" id="IPR003698">
    <property type="entry name" value="Lipoyl_synth"/>
</dbReference>
<evidence type="ECO:0000313" key="14">
    <source>
        <dbReference type="Proteomes" id="UP000186165"/>
    </source>
</evidence>
<gene>
    <name evidence="9 12" type="primary">lipA</name>
    <name evidence="12" type="ORF">HSR6_0011</name>
    <name evidence="11" type="ORF">HTSR_0011</name>
</gene>
<feature type="binding site" evidence="9">
    <location>
        <position position="70"/>
    </location>
    <ligand>
        <name>[4Fe-4S] cluster</name>
        <dbReference type="ChEBI" id="CHEBI:49883"/>
        <label>2</label>
        <note>4Fe-4S-S-AdoMet</note>
    </ligand>
</feature>
<evidence type="ECO:0000256" key="2">
    <source>
        <dbReference type="ARBA" id="ARBA00022490"/>
    </source>
</evidence>
<dbReference type="GO" id="GO:0051539">
    <property type="term" value="F:4 iron, 4 sulfur cluster binding"/>
    <property type="evidence" value="ECO:0007669"/>
    <property type="project" value="UniProtKB-UniRule"/>
</dbReference>
<evidence type="ECO:0000256" key="1">
    <source>
        <dbReference type="ARBA" id="ARBA00022485"/>
    </source>
</evidence>
<accession>A0A1J1A9J2</accession>
<dbReference type="NCBIfam" id="NF004019">
    <property type="entry name" value="PRK05481.1"/>
    <property type="match status" value="1"/>
</dbReference>
<keyword evidence="6 9" id="KW-0408">Iron</keyword>
<evidence type="ECO:0000256" key="5">
    <source>
        <dbReference type="ARBA" id="ARBA00022723"/>
    </source>
</evidence>
<evidence type="ECO:0000313" key="12">
    <source>
        <dbReference type="EMBL" id="APE94488.1"/>
    </source>
</evidence>
<dbReference type="NCBIfam" id="NF009544">
    <property type="entry name" value="PRK12928.1"/>
    <property type="match status" value="1"/>
</dbReference>
<keyword evidence="14" id="KW-1185">Reference proteome</keyword>
<evidence type="ECO:0000256" key="3">
    <source>
        <dbReference type="ARBA" id="ARBA00022679"/>
    </source>
</evidence>
<reference evidence="12" key="3">
    <citation type="journal article" date="2017" name="ISME J.">
        <title>Discovery of anaerobic lithoheterotrophic haloarchaea, ubiquitous in hypersaline habitats.</title>
        <authorList>
            <person name="Sorokin D.Y."/>
            <person name="Messina E."/>
            <person name="Smedile F."/>
            <person name="Roman P."/>
            <person name="Damste J.S.S."/>
            <person name="Ciordia S."/>
            <person name="Mena M.C."/>
            <person name="Ferrer M."/>
            <person name="Golyshin P.N."/>
            <person name="Kublanov I.V."/>
            <person name="Samarov N.I."/>
            <person name="Toshchakov S.V."/>
            <person name="La Cono V."/>
            <person name="Yakimov M.M."/>
        </authorList>
    </citation>
    <scope>NUCLEOTIDE SEQUENCE</scope>
    <source>
        <strain evidence="12">HSR6</strain>
    </source>
</reference>
<dbReference type="Proteomes" id="UP000185608">
    <property type="component" value="Chromosome"/>
</dbReference>
<dbReference type="PANTHER" id="PTHR10949:SF0">
    <property type="entry name" value="LIPOYL SYNTHASE, MITOCHONDRIAL"/>
    <property type="match status" value="1"/>
</dbReference>
<dbReference type="Pfam" id="PF04055">
    <property type="entry name" value="Radical_SAM"/>
    <property type="match status" value="1"/>
</dbReference>
<dbReference type="Gene3D" id="3.20.20.70">
    <property type="entry name" value="Aldolase class I"/>
    <property type="match status" value="1"/>
</dbReference>
<dbReference type="FunFam" id="3.20.20.70:FF:000040">
    <property type="entry name" value="Lipoyl synthase"/>
    <property type="match status" value="1"/>
</dbReference>
<feature type="binding site" evidence="9">
    <location>
        <position position="67"/>
    </location>
    <ligand>
        <name>[4Fe-4S] cluster</name>
        <dbReference type="ChEBI" id="CHEBI:49883"/>
        <label>2</label>
        <note>4Fe-4S-S-AdoMet</note>
    </ligand>
</feature>
<dbReference type="PANTHER" id="PTHR10949">
    <property type="entry name" value="LIPOYL SYNTHASE"/>
    <property type="match status" value="1"/>
</dbReference>
<feature type="binding site" evidence="9">
    <location>
        <position position="36"/>
    </location>
    <ligand>
        <name>[4Fe-4S] cluster</name>
        <dbReference type="ChEBI" id="CHEBI:49883"/>
        <label>1</label>
    </ligand>
</feature>
<dbReference type="PATRIC" id="fig|1855411.3.peg.11"/>
<evidence type="ECO:0000256" key="7">
    <source>
        <dbReference type="ARBA" id="ARBA00023014"/>
    </source>
</evidence>
<organism evidence="11 13">
    <name type="scientific">Halodesulfurarchaeum formicicum</name>
    <dbReference type="NCBI Taxonomy" id="1873524"/>
    <lineage>
        <taxon>Archaea</taxon>
        <taxon>Methanobacteriati</taxon>
        <taxon>Methanobacteriota</taxon>
        <taxon>Stenosarchaea group</taxon>
        <taxon>Halobacteria</taxon>
        <taxon>Halobacteriales</taxon>
        <taxon>Halobacteriaceae</taxon>
        <taxon>Halodesulfurarchaeum</taxon>
    </lineage>
</organism>
<dbReference type="InterPro" id="IPR007197">
    <property type="entry name" value="rSAM"/>
</dbReference>
<comment type="catalytic activity">
    <reaction evidence="8 9">
        <text>[[Fe-S] cluster scaffold protein carrying a second [4Fe-4S](2+) cluster] + N(6)-octanoyl-L-lysyl-[protein] + 2 oxidized [2Fe-2S]-[ferredoxin] + 2 S-adenosyl-L-methionine + 4 H(+) = [[Fe-S] cluster scaffold protein] + N(6)-[(R)-dihydrolipoyl]-L-lysyl-[protein] + 4 Fe(3+) + 2 hydrogen sulfide + 2 5'-deoxyadenosine + 2 L-methionine + 2 reduced [2Fe-2S]-[ferredoxin]</text>
        <dbReference type="Rhea" id="RHEA:16585"/>
        <dbReference type="Rhea" id="RHEA-COMP:9928"/>
        <dbReference type="Rhea" id="RHEA-COMP:10000"/>
        <dbReference type="Rhea" id="RHEA-COMP:10001"/>
        <dbReference type="Rhea" id="RHEA-COMP:10475"/>
        <dbReference type="Rhea" id="RHEA-COMP:14568"/>
        <dbReference type="Rhea" id="RHEA-COMP:14569"/>
        <dbReference type="ChEBI" id="CHEBI:15378"/>
        <dbReference type="ChEBI" id="CHEBI:17319"/>
        <dbReference type="ChEBI" id="CHEBI:29034"/>
        <dbReference type="ChEBI" id="CHEBI:29919"/>
        <dbReference type="ChEBI" id="CHEBI:33722"/>
        <dbReference type="ChEBI" id="CHEBI:33737"/>
        <dbReference type="ChEBI" id="CHEBI:33738"/>
        <dbReference type="ChEBI" id="CHEBI:57844"/>
        <dbReference type="ChEBI" id="CHEBI:59789"/>
        <dbReference type="ChEBI" id="CHEBI:78809"/>
        <dbReference type="ChEBI" id="CHEBI:83100"/>
        <dbReference type="EC" id="2.8.1.8"/>
    </reaction>
</comment>
<dbReference type="SUPFAM" id="SSF102114">
    <property type="entry name" value="Radical SAM enzymes"/>
    <property type="match status" value="1"/>
</dbReference>
<evidence type="ECO:0000256" key="6">
    <source>
        <dbReference type="ARBA" id="ARBA00023004"/>
    </source>
</evidence>
<dbReference type="SFLD" id="SFLDF00271">
    <property type="entry name" value="lipoyl_synthase"/>
    <property type="match status" value="1"/>
</dbReference>
<dbReference type="GO" id="GO:0005737">
    <property type="term" value="C:cytoplasm"/>
    <property type="evidence" value="ECO:0007669"/>
    <property type="project" value="UniProtKB-SubCell"/>
</dbReference>
<accession>A0A1D8S1H6</accession>
<dbReference type="NCBIfam" id="TIGR00510">
    <property type="entry name" value="lipA"/>
    <property type="match status" value="1"/>
</dbReference>
<keyword evidence="2 9" id="KW-0963">Cytoplasm</keyword>
<dbReference type="InterPro" id="IPR006638">
    <property type="entry name" value="Elp3/MiaA/NifB-like_rSAM"/>
</dbReference>
<dbReference type="SMART" id="SM00729">
    <property type="entry name" value="Elp3"/>
    <property type="match status" value="1"/>
</dbReference>
<comment type="pathway">
    <text evidence="9">Protein modification; protein lipoylation via endogenous pathway; protein N(6)-(lipoyl)lysine from octanoyl-[acyl-carrier-protein]: step 2/2.</text>
</comment>
<dbReference type="PIRSF" id="PIRSF005963">
    <property type="entry name" value="Lipoyl_synth"/>
    <property type="match status" value="1"/>
</dbReference>
<dbReference type="GO" id="GO:0009249">
    <property type="term" value="P:protein lipoylation"/>
    <property type="evidence" value="ECO:0007669"/>
    <property type="project" value="UniProtKB-UniRule"/>
</dbReference>
<reference evidence="14" key="2">
    <citation type="submission" date="2016-08" db="EMBL/GenBank/DDBJ databases">
        <title>Discovery of first anaerobic lithoheterotrophic haloarchae widely represented in hypersaline habitats.</title>
        <authorList>
            <person name="Sorokin D.Y."/>
            <person name="Kublanov I.V."/>
            <person name="Roman P."/>
            <person name="Sinninghe Damste J.S."/>
            <person name="Golyshin P.N."/>
            <person name="Rojo D."/>
            <person name="Ciordia S."/>
            <person name="Mena Md.C."/>
            <person name="Ferrer M."/>
            <person name="Smedile F."/>
            <person name="Messina E."/>
            <person name="La Cono V."/>
            <person name="Yakimov M.M."/>
        </authorList>
    </citation>
    <scope>NUCLEOTIDE SEQUENCE [LARGE SCALE GENOMIC DNA]</scope>
    <source>
        <strain evidence="14">HSR6</strain>
    </source>
</reference>
<keyword evidence="3 9" id="KW-0808">Transferase</keyword>
<dbReference type="GO" id="GO:0016992">
    <property type="term" value="F:lipoate synthase activity"/>
    <property type="evidence" value="ECO:0007669"/>
    <property type="project" value="UniProtKB-UniRule"/>
</dbReference>
<comment type="cofactor">
    <cofactor evidence="9">
        <name>[4Fe-4S] cluster</name>
        <dbReference type="ChEBI" id="CHEBI:49883"/>
    </cofactor>
    <text evidence="9">Binds 2 [4Fe-4S] clusters per subunit. One cluster is coordinated with 3 cysteines and an exchangeable S-adenosyl-L-methionine.</text>
</comment>
<evidence type="ECO:0000313" key="11">
    <source>
        <dbReference type="EMBL" id="AOW79222.1"/>
    </source>
</evidence>
<feature type="binding site" evidence="9">
    <location>
        <position position="47"/>
    </location>
    <ligand>
        <name>[4Fe-4S] cluster</name>
        <dbReference type="ChEBI" id="CHEBI:49883"/>
        <label>1</label>
    </ligand>
</feature>
<keyword evidence="7 9" id="KW-0411">Iron-sulfur</keyword>
<evidence type="ECO:0000256" key="9">
    <source>
        <dbReference type="HAMAP-Rule" id="MF_00206"/>
    </source>
</evidence>
<proteinExistence type="inferred from homology"/>
<dbReference type="KEGG" id="hhsr:HSR6_0011"/>
<protein>
    <recommendedName>
        <fullName evidence="9">Lipoyl synthase</fullName>
        <ecNumber evidence="9">2.8.1.8</ecNumber>
    </recommendedName>
    <alternativeName>
        <fullName evidence="9">Lip-syn</fullName>
        <shortName evidence="9">LS</shortName>
    </alternativeName>
    <alternativeName>
        <fullName evidence="9">Lipoate synthase</fullName>
    </alternativeName>
    <alternativeName>
        <fullName evidence="9">Lipoic acid synthase</fullName>
    </alternativeName>
    <alternativeName>
        <fullName evidence="9">Sulfur insertion protein LipA</fullName>
    </alternativeName>
</protein>
<dbReference type="OrthoDB" id="145957at2157"/>
<comment type="similarity">
    <text evidence="9">Belongs to the radical SAM superfamily. Lipoyl synthase family.</text>
</comment>
<evidence type="ECO:0000256" key="8">
    <source>
        <dbReference type="ARBA" id="ARBA00047326"/>
    </source>
</evidence>